<dbReference type="EMBL" id="OZ021742">
    <property type="protein sequence ID" value="CAK9327694.1"/>
    <property type="molecule type" value="Genomic_DNA"/>
</dbReference>
<dbReference type="Proteomes" id="UP001642487">
    <property type="component" value="Chromosome 8"/>
</dbReference>
<accession>A0ABP0Z4H6</accession>
<gene>
    <name evidence="2" type="ORF">CITCOLO1_LOCUS20082</name>
</gene>
<protein>
    <recommendedName>
        <fullName evidence="4">Secreted protein</fullName>
    </recommendedName>
</protein>
<name>A0ABP0Z4H6_9ROSI</name>
<keyword evidence="1" id="KW-0812">Transmembrane</keyword>
<evidence type="ECO:0008006" key="4">
    <source>
        <dbReference type="Google" id="ProtNLM"/>
    </source>
</evidence>
<evidence type="ECO:0000256" key="1">
    <source>
        <dbReference type="SAM" id="Phobius"/>
    </source>
</evidence>
<proteinExistence type="predicted"/>
<keyword evidence="3" id="KW-1185">Reference proteome</keyword>
<evidence type="ECO:0000313" key="3">
    <source>
        <dbReference type="Proteomes" id="UP001642487"/>
    </source>
</evidence>
<keyword evidence="1" id="KW-1133">Transmembrane helix</keyword>
<organism evidence="2 3">
    <name type="scientific">Citrullus colocynthis</name>
    <name type="common">colocynth</name>
    <dbReference type="NCBI Taxonomy" id="252529"/>
    <lineage>
        <taxon>Eukaryota</taxon>
        <taxon>Viridiplantae</taxon>
        <taxon>Streptophyta</taxon>
        <taxon>Embryophyta</taxon>
        <taxon>Tracheophyta</taxon>
        <taxon>Spermatophyta</taxon>
        <taxon>Magnoliopsida</taxon>
        <taxon>eudicotyledons</taxon>
        <taxon>Gunneridae</taxon>
        <taxon>Pentapetalae</taxon>
        <taxon>rosids</taxon>
        <taxon>fabids</taxon>
        <taxon>Cucurbitales</taxon>
        <taxon>Cucurbitaceae</taxon>
        <taxon>Benincaseae</taxon>
        <taxon>Citrullus</taxon>
    </lineage>
</organism>
<keyword evidence="1" id="KW-0472">Membrane</keyword>
<feature type="transmembrane region" description="Helical" evidence="1">
    <location>
        <begin position="69"/>
        <end position="89"/>
    </location>
</feature>
<reference evidence="2 3" key="1">
    <citation type="submission" date="2024-03" db="EMBL/GenBank/DDBJ databases">
        <authorList>
            <person name="Gkanogiannis A."/>
            <person name="Becerra Lopez-Lavalle L."/>
        </authorList>
    </citation>
    <scope>NUCLEOTIDE SEQUENCE [LARGE SCALE GENOMIC DNA]</scope>
</reference>
<sequence>MEVGRKCFCSGIVAFSILQFSTGHHITVVVPPFVALVSDGRRHWLIIALPRTRVYFGCRHFYSLVLPPFTQGFLFGGGFYFFQGLQWLFGELLARFRSVHIWGDQDGFG</sequence>
<evidence type="ECO:0000313" key="2">
    <source>
        <dbReference type="EMBL" id="CAK9327694.1"/>
    </source>
</evidence>